<dbReference type="Proteomes" id="UP001412239">
    <property type="component" value="Unassembled WGS sequence"/>
</dbReference>
<sequence>MFEAAAYTPWHNTVQGDTVLYELFYRTGAAPVLCSTVLVQRKVGRFSSTAVCHCRCGYRYSYYRIIAYSIISYSPPAKDRRTGFLGSSYFSFYPAPLCADFVGTCYWKSCLEFGIDRPFLDFSFRFRTPGGWVDASGKGKELSPSSLWL</sequence>
<protein>
    <submittedName>
        <fullName evidence="1">Uncharacterized protein</fullName>
    </submittedName>
</protein>
<accession>A0A292PMA2</accession>
<gene>
    <name evidence="1" type="ORF">GSTUAT00008188001</name>
</gene>
<name>A0A292PMA2_9PEZI</name>
<evidence type="ECO:0000313" key="1">
    <source>
        <dbReference type="EMBL" id="CUS07728.1"/>
    </source>
</evidence>
<keyword evidence="2" id="KW-1185">Reference proteome</keyword>
<proteinExistence type="predicted"/>
<organism evidence="1 2">
    <name type="scientific">Tuber aestivum</name>
    <name type="common">summer truffle</name>
    <dbReference type="NCBI Taxonomy" id="59557"/>
    <lineage>
        <taxon>Eukaryota</taxon>
        <taxon>Fungi</taxon>
        <taxon>Dikarya</taxon>
        <taxon>Ascomycota</taxon>
        <taxon>Pezizomycotina</taxon>
        <taxon>Pezizomycetes</taxon>
        <taxon>Pezizales</taxon>
        <taxon>Tuberaceae</taxon>
        <taxon>Tuber</taxon>
    </lineage>
</organism>
<reference evidence="1" key="1">
    <citation type="submission" date="2015-10" db="EMBL/GenBank/DDBJ databases">
        <authorList>
            <person name="Regsiter A."/>
            <person name="william w."/>
        </authorList>
    </citation>
    <scope>NUCLEOTIDE SEQUENCE</scope>
    <source>
        <strain evidence="1">Montdore</strain>
    </source>
</reference>
<evidence type="ECO:0000313" key="2">
    <source>
        <dbReference type="Proteomes" id="UP001412239"/>
    </source>
</evidence>
<dbReference type="AlphaFoldDB" id="A0A292PMA2"/>
<dbReference type="EMBL" id="LN891180">
    <property type="protein sequence ID" value="CUS07728.1"/>
    <property type="molecule type" value="Genomic_DNA"/>
</dbReference>